<proteinExistence type="predicted"/>
<reference evidence="1" key="1">
    <citation type="journal article" date="2013" name="Nat. Commun.">
        <title>Whole-genome sequencing of Oryza brachyantha reveals mechanisms underlying Oryza genome evolution.</title>
        <authorList>
            <person name="Chen J."/>
            <person name="Huang Q."/>
            <person name="Gao D."/>
            <person name="Wang J."/>
            <person name="Lang Y."/>
            <person name="Liu T."/>
            <person name="Li B."/>
            <person name="Bai Z."/>
            <person name="Luis Goicoechea J."/>
            <person name="Liang C."/>
            <person name="Chen C."/>
            <person name="Zhang W."/>
            <person name="Sun S."/>
            <person name="Liao Y."/>
            <person name="Zhang X."/>
            <person name="Yang L."/>
            <person name="Song C."/>
            <person name="Wang M."/>
            <person name="Shi J."/>
            <person name="Liu G."/>
            <person name="Liu J."/>
            <person name="Zhou H."/>
            <person name="Zhou W."/>
            <person name="Yu Q."/>
            <person name="An N."/>
            <person name="Chen Y."/>
            <person name="Cai Q."/>
            <person name="Wang B."/>
            <person name="Liu B."/>
            <person name="Min J."/>
            <person name="Huang Y."/>
            <person name="Wu H."/>
            <person name="Li Z."/>
            <person name="Zhang Y."/>
            <person name="Yin Y."/>
            <person name="Song W."/>
            <person name="Jiang J."/>
            <person name="Jackson S.A."/>
            <person name="Wing R.A."/>
            <person name="Wang J."/>
            <person name="Chen M."/>
        </authorList>
    </citation>
    <scope>NUCLEOTIDE SEQUENCE [LARGE SCALE GENOMIC DNA]</scope>
    <source>
        <strain evidence="1">cv. IRGC 101232</strain>
    </source>
</reference>
<name>J3M215_ORYBR</name>
<keyword evidence="2" id="KW-1185">Reference proteome</keyword>
<evidence type="ECO:0000313" key="2">
    <source>
        <dbReference type="Proteomes" id="UP000006038"/>
    </source>
</evidence>
<dbReference type="Proteomes" id="UP000006038">
    <property type="component" value="Chromosome 4"/>
</dbReference>
<evidence type="ECO:0000313" key="1">
    <source>
        <dbReference type="EnsemblPlants" id="OB04G34400.1"/>
    </source>
</evidence>
<sequence length="98" mass="10821">MSKIEVDQSRGMAKIEVDALVILTLTLLSPLVSPAPVVRDGDASGERWPSRRAPFKEGRRLRGANVRWGGVGIRVAPLVRAIQDWLGTWVGEPSTFWL</sequence>
<organism evidence="1">
    <name type="scientific">Oryza brachyantha</name>
    <name type="common">malo sina</name>
    <dbReference type="NCBI Taxonomy" id="4533"/>
    <lineage>
        <taxon>Eukaryota</taxon>
        <taxon>Viridiplantae</taxon>
        <taxon>Streptophyta</taxon>
        <taxon>Embryophyta</taxon>
        <taxon>Tracheophyta</taxon>
        <taxon>Spermatophyta</taxon>
        <taxon>Magnoliopsida</taxon>
        <taxon>Liliopsida</taxon>
        <taxon>Poales</taxon>
        <taxon>Poaceae</taxon>
        <taxon>BOP clade</taxon>
        <taxon>Oryzoideae</taxon>
        <taxon>Oryzeae</taxon>
        <taxon>Oryzinae</taxon>
        <taxon>Oryza</taxon>
    </lineage>
</organism>
<dbReference type="EnsemblPlants" id="OB04G34400.1">
    <property type="protein sequence ID" value="OB04G34400.1"/>
    <property type="gene ID" value="OB04G34400"/>
</dbReference>
<dbReference type="AlphaFoldDB" id="J3M215"/>
<dbReference type="Gramene" id="OB04G34400.1">
    <property type="protein sequence ID" value="OB04G34400.1"/>
    <property type="gene ID" value="OB04G34400"/>
</dbReference>
<protein>
    <submittedName>
        <fullName evidence="1">Uncharacterized protein</fullName>
    </submittedName>
</protein>
<accession>J3M215</accession>
<reference evidence="1" key="2">
    <citation type="submission" date="2013-04" db="UniProtKB">
        <authorList>
            <consortium name="EnsemblPlants"/>
        </authorList>
    </citation>
    <scope>IDENTIFICATION</scope>
</reference>
<dbReference type="HOGENOM" id="CLU_2337017_0_0_1"/>